<dbReference type="InterPro" id="IPR001279">
    <property type="entry name" value="Metallo-B-lactamas"/>
</dbReference>
<dbReference type="SMART" id="SM00849">
    <property type="entry name" value="Lactamase_B"/>
    <property type="match status" value="1"/>
</dbReference>
<evidence type="ECO:0000259" key="1">
    <source>
        <dbReference type="SMART" id="SM00849"/>
    </source>
</evidence>
<dbReference type="EMBL" id="CP033972">
    <property type="protein sequence ID" value="AZG46819.1"/>
    <property type="molecule type" value="Genomic_DNA"/>
</dbReference>
<dbReference type="InterPro" id="IPR036866">
    <property type="entry name" value="RibonucZ/Hydroxyglut_hydro"/>
</dbReference>
<keyword evidence="3" id="KW-1185">Reference proteome</keyword>
<feature type="domain" description="Metallo-beta-lactamase" evidence="1">
    <location>
        <begin position="23"/>
        <end position="184"/>
    </location>
</feature>
<name>A0A3G8JQN2_9ACTN</name>
<evidence type="ECO:0000313" key="3">
    <source>
        <dbReference type="Proteomes" id="UP000271469"/>
    </source>
</evidence>
<dbReference type="AlphaFoldDB" id="A0A3G8JQN2"/>
<dbReference type="PANTHER" id="PTHR46233:SF4">
    <property type="entry name" value="METALLO-BETA-LACTAMASE DOMAIN-CONTAINING PROTEIN"/>
    <property type="match status" value="1"/>
</dbReference>
<gene>
    <name evidence="2" type="primary">gloC_3</name>
    <name evidence="2" type="ORF">D7316_03424</name>
</gene>
<dbReference type="Proteomes" id="UP000271469">
    <property type="component" value="Chromosome"/>
</dbReference>
<accession>A0A3G8JQN2</accession>
<dbReference type="CDD" id="cd06262">
    <property type="entry name" value="metallo-hydrolase-like_MBL-fold"/>
    <property type="match status" value="1"/>
</dbReference>
<sequence length="206" mass="22394">MNIDRVVTSAAVDGETRRLSENSSNAWVVGDDHDVIVIDPGNRAEPIIEAIGGRFVTAVICTDGRRERTAAAPDMAHELYAPLLIHPADDELWRETHGDARYMMLHDRQEIAFAGMVLTVLHTPGRTTGSVCLYADAIAAVFTGDTLRGREMMTGRRTRREVPTLAARERLSTLPSTTTVLPGRGEATTVGAVRLRRLSGTGTSDD</sequence>
<protein>
    <submittedName>
        <fullName evidence="2">Hydroxyacylglutathione hydrolase GloC</fullName>
        <ecNumber evidence="2">3.1.2.6</ecNumber>
    </submittedName>
</protein>
<organism evidence="2 3">
    <name type="scientific">Gordonia insulae</name>
    <dbReference type="NCBI Taxonomy" id="2420509"/>
    <lineage>
        <taxon>Bacteria</taxon>
        <taxon>Bacillati</taxon>
        <taxon>Actinomycetota</taxon>
        <taxon>Actinomycetes</taxon>
        <taxon>Mycobacteriales</taxon>
        <taxon>Gordoniaceae</taxon>
        <taxon>Gordonia</taxon>
    </lineage>
</organism>
<dbReference type="EC" id="3.1.2.6" evidence="2"/>
<reference evidence="2 3" key="1">
    <citation type="submission" date="2018-11" db="EMBL/GenBank/DDBJ databases">
        <title>Gordonia insulae sp. nov., isolated from an island soil.</title>
        <authorList>
            <person name="Kim Y.S."/>
            <person name="Kim S.B."/>
        </authorList>
    </citation>
    <scope>NUCLEOTIDE SEQUENCE [LARGE SCALE GENOMIC DNA]</scope>
    <source>
        <strain evidence="2 3">MMS17-SY073</strain>
    </source>
</reference>
<dbReference type="InterPro" id="IPR051453">
    <property type="entry name" value="MBL_Glyoxalase_II"/>
</dbReference>
<dbReference type="GO" id="GO:0004416">
    <property type="term" value="F:hydroxyacylglutathione hydrolase activity"/>
    <property type="evidence" value="ECO:0007669"/>
    <property type="project" value="UniProtKB-EC"/>
</dbReference>
<evidence type="ECO:0000313" key="2">
    <source>
        <dbReference type="EMBL" id="AZG46819.1"/>
    </source>
</evidence>
<dbReference type="Pfam" id="PF00753">
    <property type="entry name" value="Lactamase_B"/>
    <property type="match status" value="1"/>
</dbReference>
<dbReference type="SUPFAM" id="SSF56281">
    <property type="entry name" value="Metallo-hydrolase/oxidoreductase"/>
    <property type="match status" value="1"/>
</dbReference>
<proteinExistence type="predicted"/>
<dbReference type="KEGG" id="gom:D7316_03424"/>
<dbReference type="RefSeq" id="WP_164473806.1">
    <property type="nucleotide sequence ID" value="NZ_CP033972.1"/>
</dbReference>
<dbReference type="Gene3D" id="3.60.15.10">
    <property type="entry name" value="Ribonuclease Z/Hydroxyacylglutathione hydrolase-like"/>
    <property type="match status" value="1"/>
</dbReference>
<dbReference type="PANTHER" id="PTHR46233">
    <property type="entry name" value="HYDROXYACYLGLUTATHIONE HYDROLASE GLOC"/>
    <property type="match status" value="1"/>
</dbReference>
<keyword evidence="2" id="KW-0378">Hydrolase</keyword>